<proteinExistence type="predicted"/>
<name>A0A084Y0B1_9PROT</name>
<sequence>MMGCARLDSQRADDLNISGDLNVGNYSIMLELWKQVNSLVEPAPAACFPKPARHQANAGVGHCLTAKKVSNERYHEQTQCP</sequence>
<accession>A0A084Y0B1</accession>
<dbReference type="Proteomes" id="UP000019812">
    <property type="component" value="Unassembled WGS sequence"/>
</dbReference>
<reference evidence="1 2" key="1">
    <citation type="submission" date="2014-07" db="EMBL/GenBank/DDBJ databases">
        <title>Expanding our view of genomic diversity in Candidatus Accumulibacter clades.</title>
        <authorList>
            <person name="Skennerton C.T."/>
            <person name="Barr J.J."/>
            <person name="Slater F.R."/>
            <person name="Bond P.L."/>
            <person name="Tyson G.W."/>
        </authorList>
    </citation>
    <scope>NUCLEOTIDE SEQUENCE [LARGE SCALE GENOMIC DNA]</scope>
    <source>
        <strain evidence="2">SK-01</strain>
    </source>
</reference>
<comment type="caution">
    <text evidence="1">The sequence shown here is derived from an EMBL/GenBank/DDBJ whole genome shotgun (WGS) entry which is preliminary data.</text>
</comment>
<evidence type="ECO:0000313" key="1">
    <source>
        <dbReference type="EMBL" id="KFB68155.1"/>
    </source>
</evidence>
<organism evidence="1 2">
    <name type="scientific">Candidatus Accumulibacter vicinus</name>
    <dbReference type="NCBI Taxonomy" id="2954382"/>
    <lineage>
        <taxon>Bacteria</taxon>
        <taxon>Pseudomonadati</taxon>
        <taxon>Pseudomonadota</taxon>
        <taxon>Betaproteobacteria</taxon>
        <taxon>Candidatus Accumulibacter</taxon>
    </lineage>
</organism>
<dbReference type="AlphaFoldDB" id="A0A084Y0B1"/>
<dbReference type="STRING" id="1457154.CAPSK01_002007"/>
<dbReference type="EMBL" id="JDSS02000021">
    <property type="protein sequence ID" value="KFB68155.1"/>
    <property type="molecule type" value="Genomic_DNA"/>
</dbReference>
<evidence type="ECO:0000313" key="2">
    <source>
        <dbReference type="Proteomes" id="UP000019812"/>
    </source>
</evidence>
<gene>
    <name evidence="1" type="ORF">CAPSK01_002007</name>
</gene>
<protein>
    <submittedName>
        <fullName evidence="1">Uncharacterized protein</fullName>
    </submittedName>
</protein>